<gene>
    <name evidence="2" type="ORF">SMN809_LOCUS37466</name>
</gene>
<reference evidence="2" key="1">
    <citation type="submission" date="2021-02" db="EMBL/GenBank/DDBJ databases">
        <authorList>
            <person name="Nowell W R."/>
        </authorList>
    </citation>
    <scope>NUCLEOTIDE SEQUENCE</scope>
</reference>
<evidence type="ECO:0000256" key="1">
    <source>
        <dbReference type="SAM" id="SignalP"/>
    </source>
</evidence>
<evidence type="ECO:0000313" key="3">
    <source>
        <dbReference type="Proteomes" id="UP000676336"/>
    </source>
</evidence>
<feature type="non-terminal residue" evidence="2">
    <location>
        <position position="62"/>
    </location>
</feature>
<dbReference type="EMBL" id="CAJOBI010095241">
    <property type="protein sequence ID" value="CAF4561537.1"/>
    <property type="molecule type" value="Genomic_DNA"/>
</dbReference>
<dbReference type="AlphaFoldDB" id="A0A8S2YGW3"/>
<sequence>GQSFQITLLTTFFTLLLNVGQPGLPDRGYELITRSCFKPDPNSYLSGFDSVISSVGFILYGL</sequence>
<feature type="signal peptide" evidence="1">
    <location>
        <begin position="1"/>
        <end position="20"/>
    </location>
</feature>
<proteinExistence type="predicted"/>
<organism evidence="2 3">
    <name type="scientific">Rotaria magnacalcarata</name>
    <dbReference type="NCBI Taxonomy" id="392030"/>
    <lineage>
        <taxon>Eukaryota</taxon>
        <taxon>Metazoa</taxon>
        <taxon>Spiralia</taxon>
        <taxon>Gnathifera</taxon>
        <taxon>Rotifera</taxon>
        <taxon>Eurotatoria</taxon>
        <taxon>Bdelloidea</taxon>
        <taxon>Philodinida</taxon>
        <taxon>Philodinidae</taxon>
        <taxon>Rotaria</taxon>
    </lineage>
</organism>
<comment type="caution">
    <text evidence="2">The sequence shown here is derived from an EMBL/GenBank/DDBJ whole genome shotgun (WGS) entry which is preliminary data.</text>
</comment>
<accession>A0A8S2YGW3</accession>
<name>A0A8S2YGW3_9BILA</name>
<evidence type="ECO:0000313" key="2">
    <source>
        <dbReference type="EMBL" id="CAF4561537.1"/>
    </source>
</evidence>
<protein>
    <submittedName>
        <fullName evidence="2">Uncharacterized protein</fullName>
    </submittedName>
</protein>
<keyword evidence="1" id="KW-0732">Signal</keyword>
<feature type="non-terminal residue" evidence="2">
    <location>
        <position position="1"/>
    </location>
</feature>
<dbReference type="Proteomes" id="UP000676336">
    <property type="component" value="Unassembled WGS sequence"/>
</dbReference>
<feature type="chain" id="PRO_5035915366" evidence="1">
    <location>
        <begin position="21"/>
        <end position="62"/>
    </location>
</feature>